<dbReference type="CDD" id="cd00082">
    <property type="entry name" value="HisKA"/>
    <property type="match status" value="1"/>
</dbReference>
<keyword evidence="6" id="KW-0812">Transmembrane</keyword>
<evidence type="ECO:0000256" key="7">
    <source>
        <dbReference type="ARBA" id="ARBA00022777"/>
    </source>
</evidence>
<dbReference type="PROSITE" id="PS50109">
    <property type="entry name" value="HIS_KIN"/>
    <property type="match status" value="1"/>
</dbReference>
<evidence type="ECO:0000259" key="11">
    <source>
        <dbReference type="PROSITE" id="PS50109"/>
    </source>
</evidence>
<dbReference type="SMART" id="SM00387">
    <property type="entry name" value="HATPase_c"/>
    <property type="match status" value="1"/>
</dbReference>
<dbReference type="Gene3D" id="3.30.565.10">
    <property type="entry name" value="Histidine kinase-like ATPase, C-terminal domain"/>
    <property type="match status" value="1"/>
</dbReference>
<gene>
    <name evidence="12" type="ORF">GCM10022252_62800</name>
</gene>
<dbReference type="Proteomes" id="UP001501251">
    <property type="component" value="Unassembled WGS sequence"/>
</dbReference>
<evidence type="ECO:0000313" key="13">
    <source>
        <dbReference type="Proteomes" id="UP001501251"/>
    </source>
</evidence>
<evidence type="ECO:0000256" key="4">
    <source>
        <dbReference type="ARBA" id="ARBA00022553"/>
    </source>
</evidence>
<evidence type="ECO:0000256" key="8">
    <source>
        <dbReference type="ARBA" id="ARBA00022989"/>
    </source>
</evidence>
<evidence type="ECO:0000256" key="9">
    <source>
        <dbReference type="ARBA" id="ARBA00023012"/>
    </source>
</evidence>
<evidence type="ECO:0000256" key="5">
    <source>
        <dbReference type="ARBA" id="ARBA00022679"/>
    </source>
</evidence>
<evidence type="ECO:0000256" key="2">
    <source>
        <dbReference type="ARBA" id="ARBA00004236"/>
    </source>
</evidence>
<dbReference type="Pfam" id="PF02518">
    <property type="entry name" value="HATPase_c"/>
    <property type="match status" value="1"/>
</dbReference>
<dbReference type="Pfam" id="PF00512">
    <property type="entry name" value="HisKA"/>
    <property type="match status" value="1"/>
</dbReference>
<evidence type="ECO:0000256" key="1">
    <source>
        <dbReference type="ARBA" id="ARBA00000085"/>
    </source>
</evidence>
<keyword evidence="7" id="KW-0418">Kinase</keyword>
<organism evidence="12 13">
    <name type="scientific">Streptosporangium oxazolinicum</name>
    <dbReference type="NCBI Taxonomy" id="909287"/>
    <lineage>
        <taxon>Bacteria</taxon>
        <taxon>Bacillati</taxon>
        <taxon>Actinomycetota</taxon>
        <taxon>Actinomycetes</taxon>
        <taxon>Streptosporangiales</taxon>
        <taxon>Streptosporangiaceae</taxon>
        <taxon>Streptosporangium</taxon>
    </lineage>
</organism>
<keyword evidence="13" id="KW-1185">Reference proteome</keyword>
<dbReference type="SMART" id="SM00388">
    <property type="entry name" value="HisKA"/>
    <property type="match status" value="1"/>
</dbReference>
<dbReference type="Gene3D" id="1.10.287.130">
    <property type="match status" value="1"/>
</dbReference>
<dbReference type="InterPro" id="IPR003594">
    <property type="entry name" value="HATPase_dom"/>
</dbReference>
<dbReference type="EC" id="2.7.13.3" evidence="3"/>
<dbReference type="InterPro" id="IPR036097">
    <property type="entry name" value="HisK_dim/P_sf"/>
</dbReference>
<evidence type="ECO:0000313" key="12">
    <source>
        <dbReference type="EMBL" id="GAA4204123.1"/>
    </source>
</evidence>
<reference evidence="13" key="1">
    <citation type="journal article" date="2019" name="Int. J. Syst. Evol. Microbiol.">
        <title>The Global Catalogue of Microorganisms (GCM) 10K type strain sequencing project: providing services to taxonomists for standard genome sequencing and annotation.</title>
        <authorList>
            <consortium name="The Broad Institute Genomics Platform"/>
            <consortium name="The Broad Institute Genome Sequencing Center for Infectious Disease"/>
            <person name="Wu L."/>
            <person name="Ma J."/>
        </authorList>
    </citation>
    <scope>NUCLEOTIDE SEQUENCE [LARGE SCALE GENOMIC DNA]</scope>
    <source>
        <strain evidence="13">JCM 17388</strain>
    </source>
</reference>
<dbReference type="InterPro" id="IPR005467">
    <property type="entry name" value="His_kinase_dom"/>
</dbReference>
<evidence type="ECO:0000256" key="6">
    <source>
        <dbReference type="ARBA" id="ARBA00022692"/>
    </source>
</evidence>
<dbReference type="InterPro" id="IPR036890">
    <property type="entry name" value="HATPase_C_sf"/>
</dbReference>
<dbReference type="InterPro" id="IPR004358">
    <property type="entry name" value="Sig_transdc_His_kin-like_C"/>
</dbReference>
<dbReference type="PANTHER" id="PTHR45436">
    <property type="entry name" value="SENSOR HISTIDINE KINASE YKOH"/>
    <property type="match status" value="1"/>
</dbReference>
<comment type="catalytic activity">
    <reaction evidence="1">
        <text>ATP + protein L-histidine = ADP + protein N-phospho-L-histidine.</text>
        <dbReference type="EC" id="2.7.13.3"/>
    </reaction>
</comment>
<keyword evidence="10" id="KW-0472">Membrane</keyword>
<proteinExistence type="predicted"/>
<comment type="caution">
    <text evidence="12">The sequence shown here is derived from an EMBL/GenBank/DDBJ whole genome shotgun (WGS) entry which is preliminary data.</text>
</comment>
<dbReference type="SUPFAM" id="SSF55874">
    <property type="entry name" value="ATPase domain of HSP90 chaperone/DNA topoisomerase II/histidine kinase"/>
    <property type="match status" value="1"/>
</dbReference>
<protein>
    <recommendedName>
        <fullName evidence="3">histidine kinase</fullName>
        <ecNumber evidence="3">2.7.13.3</ecNumber>
    </recommendedName>
</protein>
<comment type="subcellular location">
    <subcellularLocation>
        <location evidence="2">Cell membrane</location>
    </subcellularLocation>
</comment>
<dbReference type="EMBL" id="BAABAQ010000013">
    <property type="protein sequence ID" value="GAA4204123.1"/>
    <property type="molecule type" value="Genomic_DNA"/>
</dbReference>
<dbReference type="CDD" id="cd00075">
    <property type="entry name" value="HATPase"/>
    <property type="match status" value="1"/>
</dbReference>
<dbReference type="PRINTS" id="PR00344">
    <property type="entry name" value="BCTRLSENSOR"/>
</dbReference>
<dbReference type="InterPro" id="IPR003661">
    <property type="entry name" value="HisK_dim/P_dom"/>
</dbReference>
<dbReference type="InterPro" id="IPR050428">
    <property type="entry name" value="TCS_sensor_his_kinase"/>
</dbReference>
<sequence>MAEVLRSPQRDLRAGAIIQMGKTSAERRRVLDAMPMRTRTQDFDHPQQVKSGRNKDMTDLRECVRELDKLEDTITGMRCRLSREIRRQRRFAADASHELRTPIAGLRVSLEEAARHPKDTDLENLLSHALSNVDRLQAIVTDLFVLAELEASTSIGEYKTVDLAKIIQGQVYRRKDKHKISLRCRPGILVEAAPEKISRMLAELLDNAQRHAEHLVEVELTHDSRHAVLTVADDGRGIPEADRQRVFDRFIRLDEARSRDLGGTGLGLTIAHDIATAHAGTIHVEDSTLGGACFVVQLPLADPAVPTSSIGVSSNGRRGG</sequence>
<evidence type="ECO:0000256" key="3">
    <source>
        <dbReference type="ARBA" id="ARBA00012438"/>
    </source>
</evidence>
<keyword evidence="5" id="KW-0808">Transferase</keyword>
<keyword evidence="9" id="KW-0902">Two-component regulatory system</keyword>
<dbReference type="PANTHER" id="PTHR45436:SF5">
    <property type="entry name" value="SENSOR HISTIDINE KINASE TRCS"/>
    <property type="match status" value="1"/>
</dbReference>
<accession>A0ABP8BD94</accession>
<name>A0ABP8BD94_9ACTN</name>
<dbReference type="SUPFAM" id="SSF47384">
    <property type="entry name" value="Homodimeric domain of signal transducing histidine kinase"/>
    <property type="match status" value="1"/>
</dbReference>
<feature type="domain" description="Histidine kinase" evidence="11">
    <location>
        <begin position="94"/>
        <end position="302"/>
    </location>
</feature>
<keyword evidence="8" id="KW-1133">Transmembrane helix</keyword>
<evidence type="ECO:0000256" key="10">
    <source>
        <dbReference type="ARBA" id="ARBA00023136"/>
    </source>
</evidence>
<keyword evidence="4" id="KW-0597">Phosphoprotein</keyword>